<name>A0A8X6R495_TRICX</name>
<proteinExistence type="predicted"/>
<dbReference type="AlphaFoldDB" id="A0A8X6R495"/>
<dbReference type="EMBL" id="BMAU01021046">
    <property type="protein sequence ID" value="GFX88136.1"/>
    <property type="molecule type" value="Genomic_DNA"/>
</dbReference>
<keyword evidence="2" id="KW-1185">Reference proteome</keyword>
<evidence type="ECO:0000313" key="1">
    <source>
        <dbReference type="EMBL" id="GFX88136.1"/>
    </source>
</evidence>
<evidence type="ECO:0000313" key="2">
    <source>
        <dbReference type="Proteomes" id="UP000887159"/>
    </source>
</evidence>
<reference evidence="1" key="1">
    <citation type="submission" date="2020-08" db="EMBL/GenBank/DDBJ databases">
        <title>Multicomponent nature underlies the extraordinary mechanical properties of spider dragline silk.</title>
        <authorList>
            <person name="Kono N."/>
            <person name="Nakamura H."/>
            <person name="Mori M."/>
            <person name="Yoshida Y."/>
            <person name="Ohtoshi R."/>
            <person name="Malay A.D."/>
            <person name="Moran D.A.P."/>
            <person name="Tomita M."/>
            <person name="Numata K."/>
            <person name="Arakawa K."/>
        </authorList>
    </citation>
    <scope>NUCLEOTIDE SEQUENCE</scope>
</reference>
<accession>A0A8X6R495</accession>
<protein>
    <submittedName>
        <fullName evidence="1">HTH_Tnp_Tc3_2 domain-containing protein</fullName>
    </submittedName>
</protein>
<sequence length="114" mass="13562">MPRRRIRAHYEQLSEFERDRIIELKEGDWAVGESLVIWVRAMRPLEDVVKIVVRLAVTVLVSSLLNIRRMTCTRVSTMTIHRRLIERNLRSYRPLRPRPFTPAHSSAKLQWCLN</sequence>
<gene>
    <name evidence="1" type="primary">X975_07143</name>
    <name evidence="1" type="ORF">TNCV_159511</name>
</gene>
<comment type="caution">
    <text evidence="1">The sequence shown here is derived from an EMBL/GenBank/DDBJ whole genome shotgun (WGS) entry which is preliminary data.</text>
</comment>
<organism evidence="1 2">
    <name type="scientific">Trichonephila clavipes</name>
    <name type="common">Golden silk orbweaver</name>
    <name type="synonym">Nephila clavipes</name>
    <dbReference type="NCBI Taxonomy" id="2585209"/>
    <lineage>
        <taxon>Eukaryota</taxon>
        <taxon>Metazoa</taxon>
        <taxon>Ecdysozoa</taxon>
        <taxon>Arthropoda</taxon>
        <taxon>Chelicerata</taxon>
        <taxon>Arachnida</taxon>
        <taxon>Araneae</taxon>
        <taxon>Araneomorphae</taxon>
        <taxon>Entelegynae</taxon>
        <taxon>Araneoidea</taxon>
        <taxon>Nephilidae</taxon>
        <taxon>Trichonephila</taxon>
    </lineage>
</organism>
<dbReference type="Proteomes" id="UP000887159">
    <property type="component" value="Unassembled WGS sequence"/>
</dbReference>